<feature type="transmembrane region" description="Helical" evidence="1">
    <location>
        <begin position="62"/>
        <end position="85"/>
    </location>
</feature>
<dbReference type="AlphaFoldDB" id="A0A060RCF2"/>
<dbReference type="PATRIC" id="fig|1433126.3.peg.1370"/>
<evidence type="ECO:0000313" key="4">
    <source>
        <dbReference type="Proteomes" id="UP000027616"/>
    </source>
</evidence>
<dbReference type="Pfam" id="PF09335">
    <property type="entry name" value="VTT_dom"/>
    <property type="match status" value="1"/>
</dbReference>
<keyword evidence="1" id="KW-0472">Membrane</keyword>
<dbReference type="InterPro" id="IPR051311">
    <property type="entry name" value="DedA_domain"/>
</dbReference>
<feature type="transmembrane region" description="Helical" evidence="1">
    <location>
        <begin position="142"/>
        <end position="165"/>
    </location>
</feature>
<accession>A0A060RCF2</accession>
<dbReference type="PANTHER" id="PTHR42709">
    <property type="entry name" value="ALKALINE PHOSPHATASE LIKE PROTEIN"/>
    <property type="match status" value="1"/>
</dbReference>
<gene>
    <name evidence="3" type="ORF">BN938_1386</name>
</gene>
<dbReference type="EMBL" id="HG934468">
    <property type="protein sequence ID" value="CDN31473.1"/>
    <property type="molecule type" value="Genomic_DNA"/>
</dbReference>
<feature type="domain" description="VTT" evidence="2">
    <location>
        <begin position="42"/>
        <end position="163"/>
    </location>
</feature>
<dbReference type="KEGG" id="rbc:BN938_1386"/>
<feature type="transmembrane region" description="Helical" evidence="1">
    <location>
        <begin position="112"/>
        <end position="130"/>
    </location>
</feature>
<protein>
    <submittedName>
        <fullName evidence="3">Lipoprotein B</fullName>
    </submittedName>
</protein>
<dbReference type="STRING" id="1433126.BN938_1386"/>
<keyword evidence="1" id="KW-1133">Transmembrane helix</keyword>
<reference evidence="3 4" key="1">
    <citation type="journal article" date="2015" name="Genome Announc.">
        <title>Complete Genome Sequence of the Novel Leech Symbiont Mucinivorans hirudinis M3T.</title>
        <authorList>
            <person name="Nelson M.C."/>
            <person name="Bomar L."/>
            <person name="Graf J."/>
        </authorList>
    </citation>
    <scope>NUCLEOTIDE SEQUENCE [LARGE SCALE GENOMIC DNA]</scope>
    <source>
        <strain evidence="4">M3</strain>
    </source>
</reference>
<proteinExistence type="predicted"/>
<evidence type="ECO:0000313" key="3">
    <source>
        <dbReference type="EMBL" id="CDN31473.1"/>
    </source>
</evidence>
<dbReference type="eggNOG" id="COG1238">
    <property type="taxonomic scope" value="Bacteria"/>
</dbReference>
<dbReference type="Proteomes" id="UP000027616">
    <property type="component" value="Chromosome I"/>
</dbReference>
<dbReference type="HOGENOM" id="CLU_098634_1_0_10"/>
<keyword evidence="1" id="KW-0812">Transmembrane</keyword>
<name>A0A060RCF2_9BACT</name>
<evidence type="ECO:0000256" key="1">
    <source>
        <dbReference type="SAM" id="Phobius"/>
    </source>
</evidence>
<organism evidence="3 4">
    <name type="scientific">Mucinivorans hirudinis</name>
    <dbReference type="NCBI Taxonomy" id="1433126"/>
    <lineage>
        <taxon>Bacteria</taxon>
        <taxon>Pseudomonadati</taxon>
        <taxon>Bacteroidota</taxon>
        <taxon>Bacteroidia</taxon>
        <taxon>Bacteroidales</taxon>
        <taxon>Rikenellaceae</taxon>
        <taxon>Mucinivorans</taxon>
    </lineage>
</organism>
<sequence length="199" mass="22448">MNSNKPNFIRRIYNWVLHWADTPWGAIALFVLAFAESSFFPIPPDVLLIALCLGAPKKSFKYALICTVGSVTGAMLGYAIGTWGWEAMQSWFIPALFSQEKFNAVGSLYNEWNFWAVFTAGFTPIPYKIFTIAAGVFSIDFAMFILASIVGRAARFFLIAFLIWRFGPTIKNFIDKYFNLLAIAFTVLLIGSFVLIKYL</sequence>
<dbReference type="OrthoDB" id="9810270at2"/>
<dbReference type="PANTHER" id="PTHR42709:SF11">
    <property type="entry name" value="DEDA FAMILY PROTEIN"/>
    <property type="match status" value="1"/>
</dbReference>
<feature type="transmembrane region" description="Helical" evidence="1">
    <location>
        <begin position="12"/>
        <end position="32"/>
    </location>
</feature>
<keyword evidence="3" id="KW-0449">Lipoprotein</keyword>
<feature type="transmembrane region" description="Helical" evidence="1">
    <location>
        <begin position="177"/>
        <end position="196"/>
    </location>
</feature>
<dbReference type="InterPro" id="IPR032816">
    <property type="entry name" value="VTT_dom"/>
</dbReference>
<keyword evidence="4" id="KW-1185">Reference proteome</keyword>
<dbReference type="GO" id="GO:0005886">
    <property type="term" value="C:plasma membrane"/>
    <property type="evidence" value="ECO:0007669"/>
    <property type="project" value="TreeGrafter"/>
</dbReference>
<evidence type="ECO:0000259" key="2">
    <source>
        <dbReference type="Pfam" id="PF09335"/>
    </source>
</evidence>